<evidence type="ECO:0000259" key="5">
    <source>
        <dbReference type="Pfam" id="PF08623"/>
    </source>
</evidence>
<dbReference type="InterPro" id="IPR013932">
    <property type="entry name" value="TATA-bd_TIP120"/>
</dbReference>
<proteinExistence type="inferred from homology"/>
<keyword evidence="7" id="KW-1185">Reference proteome</keyword>
<reference evidence="6" key="1">
    <citation type="submission" date="2022-07" db="EMBL/GenBank/DDBJ databases">
        <title>Phylogenomic reconstructions and comparative analyses of Kickxellomycotina fungi.</title>
        <authorList>
            <person name="Reynolds N.K."/>
            <person name="Stajich J.E."/>
            <person name="Barry K."/>
            <person name="Grigoriev I.V."/>
            <person name="Crous P."/>
            <person name="Smith M.E."/>
        </authorList>
    </citation>
    <scope>NUCLEOTIDE SEQUENCE</scope>
    <source>
        <strain evidence="6">BCRC 34381</strain>
    </source>
</reference>
<dbReference type="SUPFAM" id="SSF48371">
    <property type="entry name" value="ARM repeat"/>
    <property type="match status" value="1"/>
</dbReference>
<dbReference type="Gene3D" id="1.25.10.10">
    <property type="entry name" value="Leucine-rich Repeat Variant"/>
    <property type="match status" value="1"/>
</dbReference>
<dbReference type="PANTHER" id="PTHR12696">
    <property type="entry name" value="TIP120"/>
    <property type="match status" value="1"/>
</dbReference>
<comment type="similarity">
    <text evidence="1">Belongs to the CAND family.</text>
</comment>
<keyword evidence="2" id="KW-0677">Repeat</keyword>
<accession>A0A9W7YAC1</accession>
<sequence length="1250" mass="130652">MSAIRLDGLLAKLKDPDQDLRAMAASDILDALKGTTNQLSSSEGETCTAALVKLLSDTQSHVQNLAMECLGQVVQLLEPETLRNTITSICTGIQQRGRDASNTALSVGLRVMIGRIALAIEDPSVLGSLAAPLVAVLQGSSELAADVMVDIFSSLSDMITHAGAQIAADAANVEQIQHLLLGVIGNGNITIRRRAIAVLGDFVVSVPGRHSDEALSTIFERYMTCTKDSDKCILLRVLVTITRQCPGRVAALIPTIVERELGATEDSEREVRVTLLLVFETFVRYCADIVAAKRDDICAAAASAVRFDPNYNYDDDDDGMDTSSDGDMDDEFGDDDGADDAYDDDQDDSWDVRLSGVKLLASLAKCGLYQPHEVVSTIGSLLVERFKEREDVVRAEVIFAYAIVADTLKAQGTGCAGGAADVLQRQAPRVVAAALAAIKSYPKSTETKQLAFAVFARLVSVNASMLDDSLANILPLVTSALDAEDTSGALQTASTSLVKTNLKLDVLALLRALTACSEISAAAKEFFAVAKDGIRKNVASKTLQVPAAAFDAATGLVVLLRGAAGSASGDIAQFVPWAEEMARCAVPLAAADDHALRASVLGFIGTLLQKFGDSIGAPVSEELLKTLTSAGGSASDTQLVLGAVVRAIAQPTALPRDQVLAVAAGALQQAYPLLSQDSAAASTAALEAVKALAGYGADALGERGEDIVRSIVAIISRAPDSPPVAALQALAAVCPSVSVQCMQGIAAELLAQLAAATVYGRQSAAAIDRLFQIVGAEFPDVVDSWKGEIVANWQRAFEQYAQQCRAAGSEAIQMQFPGSGLDSAAKSINALQTGLYKARAQEWSSEYLSSLMREAPEADDDIALTCLGLRALGYAAAGGSLAHSPALAEQLQEHVGSKHDSVRGEAAAALGKYVGSHPALFAALFSGATAAGSTGAGAGGQSMLQAVKEAVDMIVGANRDRASAGPMWEQITAFAQGSQGPIADALAQSLATFALAFPEKYVPLLAARAASGDGSTDVKAFYITAFRAVLADKQRRPECDAELKGALAAVLGSIDDSDVEIRRLGLLALFTTIQGKPELAEGVIGAVGPALFRRTAIDESLVRMVSMGPFKKRVDDGLEARKAAFQCVHALVRALPSAVDCDAVADSVVRGIPDEYEIRLLVLQIVNESLPRLSGVYEARLDALADAIERAQALKLPTKPVRQEIEKHTATLKATTTLLAALGPAARSAPTPSAKFNALLESAAGDGSAR</sequence>
<gene>
    <name evidence="6" type="primary">CAND2</name>
    <name evidence="6" type="ORF">LPJ61_001258</name>
</gene>
<dbReference type="EMBL" id="JANBOI010000097">
    <property type="protein sequence ID" value="KAJ1734078.1"/>
    <property type="molecule type" value="Genomic_DNA"/>
</dbReference>
<feature type="domain" description="TATA-binding protein interacting (TIP20)" evidence="5">
    <location>
        <begin position="1084"/>
        <end position="1241"/>
    </location>
</feature>
<dbReference type="Pfam" id="PF08623">
    <property type="entry name" value="TIP120"/>
    <property type="match status" value="1"/>
</dbReference>
<dbReference type="GO" id="GO:0010265">
    <property type="term" value="P:SCF complex assembly"/>
    <property type="evidence" value="ECO:0007669"/>
    <property type="project" value="InterPro"/>
</dbReference>
<keyword evidence="3" id="KW-0833">Ubl conjugation pathway</keyword>
<feature type="region of interest" description="Disordered" evidence="4">
    <location>
        <begin position="315"/>
        <end position="347"/>
    </location>
</feature>
<evidence type="ECO:0000256" key="2">
    <source>
        <dbReference type="ARBA" id="ARBA00022737"/>
    </source>
</evidence>
<comment type="caution">
    <text evidence="6">The sequence shown here is derived from an EMBL/GenBank/DDBJ whole genome shotgun (WGS) entry which is preliminary data.</text>
</comment>
<evidence type="ECO:0000256" key="1">
    <source>
        <dbReference type="ARBA" id="ARBA00007657"/>
    </source>
</evidence>
<name>A0A9W7YAC1_9FUNG</name>
<organism evidence="6 7">
    <name type="scientific">Coemansia biformis</name>
    <dbReference type="NCBI Taxonomy" id="1286918"/>
    <lineage>
        <taxon>Eukaryota</taxon>
        <taxon>Fungi</taxon>
        <taxon>Fungi incertae sedis</taxon>
        <taxon>Zoopagomycota</taxon>
        <taxon>Kickxellomycotina</taxon>
        <taxon>Kickxellomycetes</taxon>
        <taxon>Kickxellales</taxon>
        <taxon>Kickxellaceae</taxon>
        <taxon>Coemansia</taxon>
    </lineage>
</organism>
<dbReference type="Proteomes" id="UP001143981">
    <property type="component" value="Unassembled WGS sequence"/>
</dbReference>
<evidence type="ECO:0000256" key="4">
    <source>
        <dbReference type="SAM" id="MobiDB-lite"/>
    </source>
</evidence>
<dbReference type="OrthoDB" id="6260732at2759"/>
<protein>
    <submittedName>
        <fullName evidence="6">Cullin-associated NEDD8-dissociated protein 2</fullName>
    </submittedName>
</protein>
<evidence type="ECO:0000313" key="7">
    <source>
        <dbReference type="Proteomes" id="UP001143981"/>
    </source>
</evidence>
<dbReference type="InterPro" id="IPR011989">
    <property type="entry name" value="ARM-like"/>
</dbReference>
<dbReference type="InterPro" id="IPR016024">
    <property type="entry name" value="ARM-type_fold"/>
</dbReference>
<evidence type="ECO:0000313" key="6">
    <source>
        <dbReference type="EMBL" id="KAJ1734078.1"/>
    </source>
</evidence>
<evidence type="ECO:0000256" key="3">
    <source>
        <dbReference type="ARBA" id="ARBA00022786"/>
    </source>
</evidence>
<dbReference type="InterPro" id="IPR039852">
    <property type="entry name" value="CAND1/CAND2"/>
</dbReference>
<dbReference type="AlphaFoldDB" id="A0A9W7YAC1"/>